<accession>A0A2Y9C8Y4</accession>
<dbReference type="Pfam" id="PF04230">
    <property type="entry name" value="PS_pyruv_trans"/>
    <property type="match status" value="1"/>
</dbReference>
<dbReference type="PANTHER" id="PTHR36836:SF1">
    <property type="entry name" value="COLANIC ACID BIOSYNTHESIS PROTEIN WCAK"/>
    <property type="match status" value="1"/>
</dbReference>
<evidence type="ECO:0000313" key="2">
    <source>
        <dbReference type="EMBL" id="PWJ12895.1"/>
    </source>
</evidence>
<reference evidence="2 4" key="2">
    <citation type="submission" date="2018-03" db="EMBL/GenBank/DDBJ databases">
        <title>Genomic Encyclopedia of Archaeal and Bacterial Type Strains, Phase II (KMG-II): from individual species to whole genera.</title>
        <authorList>
            <person name="Goeker M."/>
        </authorList>
    </citation>
    <scope>NUCLEOTIDE SEQUENCE [LARGE SCALE GENOMIC DNA]</scope>
    <source>
        <strain evidence="2 4">DSM 25227</strain>
    </source>
</reference>
<dbReference type="EMBL" id="UETC01000015">
    <property type="protein sequence ID" value="SSA50703.1"/>
    <property type="molecule type" value="Genomic_DNA"/>
</dbReference>
<name>A0A2Y9C8Y4_9RHOB</name>
<evidence type="ECO:0000313" key="3">
    <source>
        <dbReference type="EMBL" id="SSA50703.1"/>
    </source>
</evidence>
<organism evidence="3 5">
    <name type="scientific">Jannaschia seohaensis</name>
    <dbReference type="NCBI Taxonomy" id="475081"/>
    <lineage>
        <taxon>Bacteria</taxon>
        <taxon>Pseudomonadati</taxon>
        <taxon>Pseudomonadota</taxon>
        <taxon>Alphaproteobacteria</taxon>
        <taxon>Rhodobacterales</taxon>
        <taxon>Roseobacteraceae</taxon>
        <taxon>Jannaschia</taxon>
    </lineage>
</organism>
<evidence type="ECO:0000313" key="4">
    <source>
        <dbReference type="Proteomes" id="UP000245839"/>
    </source>
</evidence>
<dbReference type="GO" id="GO:0016740">
    <property type="term" value="F:transferase activity"/>
    <property type="evidence" value="ECO:0007669"/>
    <property type="project" value="UniProtKB-KW"/>
</dbReference>
<dbReference type="OrthoDB" id="1814359at2"/>
<keyword evidence="4" id="KW-1185">Reference proteome</keyword>
<gene>
    <name evidence="2" type="ORF">BCF38_11531</name>
    <name evidence="3" type="ORF">SAMN05421539_11531</name>
</gene>
<dbReference type="RefSeq" id="WP_109566066.1">
    <property type="nucleotide sequence ID" value="NZ_QGDJ01000015.1"/>
</dbReference>
<sequence>MTQPPLTIGLFWHSMNSDNLGIGALTVSNVEILRRVAAGRGRAVRFLLLTWRDPRPWYFEAPDIEDHAFRRRALLRPGGPVGAAIARCDLIVDIGAGDSFTDIYGRQRFTDLWVSKLRTRLAGVPLVLAPQTIGPFEGAGARMLARRAIGWTRLAATRDAPSSRALEALAPGASALEATDVAMGLPYDPPAPRAPGGPVRVGVNVSGLLFNGGYTGANQFGLKADYPALIRALLGWFHARPEVELHLVGHVQSRQNATEDDHRVGEALAAEFPGARVAPFFGAPSEAKSYIAGMDFFTGARMHATVAAFSSGVPVIPMAYSRKFAGLFGTLGYDHVADCRTEDADEIVAKIVRGYEDRAALARDVARGRAQVEARLARYAEALGAVLDEIAPRADASAGTA</sequence>
<keyword evidence="3" id="KW-0808">Transferase</keyword>
<feature type="domain" description="Polysaccharide pyruvyl transferase" evidence="1">
    <location>
        <begin position="67"/>
        <end position="321"/>
    </location>
</feature>
<dbReference type="EMBL" id="QGDJ01000015">
    <property type="protein sequence ID" value="PWJ12895.1"/>
    <property type="molecule type" value="Genomic_DNA"/>
</dbReference>
<dbReference type="Proteomes" id="UP000245839">
    <property type="component" value="Unassembled WGS sequence"/>
</dbReference>
<reference evidence="3 5" key="1">
    <citation type="submission" date="2016-10" db="EMBL/GenBank/DDBJ databases">
        <authorList>
            <person name="Cai Z."/>
        </authorList>
    </citation>
    <scope>NUCLEOTIDE SEQUENCE [LARGE SCALE GENOMIC DNA]</scope>
    <source>
        <strain evidence="3 5">DSM 25227</strain>
    </source>
</reference>
<proteinExistence type="predicted"/>
<evidence type="ECO:0000313" key="5">
    <source>
        <dbReference type="Proteomes" id="UP000251571"/>
    </source>
</evidence>
<evidence type="ECO:0000259" key="1">
    <source>
        <dbReference type="Pfam" id="PF04230"/>
    </source>
</evidence>
<dbReference type="InterPro" id="IPR007345">
    <property type="entry name" value="Polysacch_pyruvyl_Trfase"/>
</dbReference>
<dbReference type="AlphaFoldDB" id="A0A2Y9C8Y4"/>
<dbReference type="Proteomes" id="UP000251571">
    <property type="component" value="Unassembled WGS sequence"/>
</dbReference>
<protein>
    <submittedName>
        <fullName evidence="2">Polysaccharide pyruvyl transferase WcaK-like protein</fullName>
    </submittedName>
    <submittedName>
        <fullName evidence="3">Polysaccharide pyruvyl transferase family protein WcaK</fullName>
    </submittedName>
</protein>
<dbReference type="PANTHER" id="PTHR36836">
    <property type="entry name" value="COLANIC ACID BIOSYNTHESIS PROTEIN WCAK"/>
    <property type="match status" value="1"/>
</dbReference>